<dbReference type="AlphaFoldDB" id="A0A1B2IY71"/>
<dbReference type="InterPro" id="IPR001867">
    <property type="entry name" value="OmpR/PhoB-type_DNA-bd"/>
</dbReference>
<protein>
    <recommendedName>
        <fullName evidence="5">OmpR/PhoB-type domain-containing protein</fullName>
    </recommendedName>
</protein>
<keyword evidence="7" id="KW-1185">Reference proteome</keyword>
<dbReference type="GO" id="GO:0000160">
    <property type="term" value="P:phosphorelay signal transduction system"/>
    <property type="evidence" value="ECO:0007669"/>
    <property type="project" value="InterPro"/>
</dbReference>
<evidence type="ECO:0000313" key="7">
    <source>
        <dbReference type="Proteomes" id="UP000093267"/>
    </source>
</evidence>
<dbReference type="OrthoDB" id="9802426at2"/>
<dbReference type="STRING" id="240427.AYR62_10725"/>
<dbReference type="InterPro" id="IPR036388">
    <property type="entry name" value="WH-like_DNA-bd_sf"/>
</dbReference>
<keyword evidence="1" id="KW-0805">Transcription regulation</keyword>
<dbReference type="CDD" id="cd00383">
    <property type="entry name" value="trans_reg_C"/>
    <property type="match status" value="1"/>
</dbReference>
<dbReference type="GO" id="GO:0006355">
    <property type="term" value="P:regulation of DNA-templated transcription"/>
    <property type="evidence" value="ECO:0007669"/>
    <property type="project" value="InterPro"/>
</dbReference>
<dbReference type="InterPro" id="IPR016032">
    <property type="entry name" value="Sig_transdc_resp-reg_C-effctor"/>
</dbReference>
<dbReference type="Pfam" id="PF00486">
    <property type="entry name" value="Trans_reg_C"/>
    <property type="match status" value="1"/>
</dbReference>
<proteinExistence type="predicted"/>
<evidence type="ECO:0000256" key="2">
    <source>
        <dbReference type="ARBA" id="ARBA00023125"/>
    </source>
</evidence>
<dbReference type="RefSeq" id="WP_054712090.1">
    <property type="nucleotide sequence ID" value="NZ_CP014915.1"/>
</dbReference>
<keyword evidence="3" id="KW-0804">Transcription</keyword>
<dbReference type="Gene3D" id="1.10.10.10">
    <property type="entry name" value="Winged helix-like DNA-binding domain superfamily/Winged helix DNA-binding domain"/>
    <property type="match status" value="1"/>
</dbReference>
<accession>A0A1B2IY71</accession>
<feature type="domain" description="OmpR/PhoB-type" evidence="5">
    <location>
        <begin position="132"/>
        <end position="231"/>
    </location>
</feature>
<keyword evidence="2 4" id="KW-0238">DNA-binding</keyword>
<dbReference type="Proteomes" id="UP000093267">
    <property type="component" value="Chromosome"/>
</dbReference>
<evidence type="ECO:0000259" key="5">
    <source>
        <dbReference type="PROSITE" id="PS51755"/>
    </source>
</evidence>
<dbReference type="SUPFAM" id="SSF46894">
    <property type="entry name" value="C-terminal effector domain of the bipartite response regulators"/>
    <property type="match status" value="1"/>
</dbReference>
<dbReference type="EMBL" id="CP014924">
    <property type="protein sequence ID" value="ANZ66987.1"/>
    <property type="molecule type" value="Genomic_DNA"/>
</dbReference>
<gene>
    <name evidence="6" type="ORF">AYR63_07475</name>
</gene>
<dbReference type="SMART" id="SM00862">
    <property type="entry name" value="Trans_reg_C"/>
    <property type="match status" value="1"/>
</dbReference>
<reference evidence="6 7" key="1">
    <citation type="submission" date="2016-03" db="EMBL/GenBank/DDBJ databases">
        <title>Pediococcus and Lactobacillus from brewery environment - whole genome sequencing and assembly.</title>
        <authorList>
            <person name="Behr J."/>
            <person name="Geissler A.J."/>
            <person name="Vogel R.F."/>
        </authorList>
    </citation>
    <scope>NUCLEOTIDE SEQUENCE [LARGE SCALE GENOMIC DNA]</scope>
    <source>
        <strain evidence="6 7">TMW 1.1995</strain>
    </source>
</reference>
<sequence>MTRSILLVTENANLAARLSRLIGDWKLIEAPSLPPEFLLSRYDQTMIIFDIQHQVLVANQRANLELLRQQFSGPLLAIGYHQAGSALACTLLENLHFDDVLDCLMTDSELRARISQKIWSATHRERIASIPTQTLQVGRLMIDFQHYQVTAGGKRLEMGPLEFRLLVFFVQNANVVLTRGQIAEGVWHNRRDATMRAIDSHISKLRKLIELDAKMPAYLVTVRGFGYQFKTEMEVAD</sequence>
<dbReference type="GO" id="GO:0003677">
    <property type="term" value="F:DNA binding"/>
    <property type="evidence" value="ECO:0007669"/>
    <property type="project" value="UniProtKB-UniRule"/>
</dbReference>
<evidence type="ECO:0000256" key="4">
    <source>
        <dbReference type="PROSITE-ProRule" id="PRU01091"/>
    </source>
</evidence>
<organism evidence="6 7">
    <name type="scientific">Secundilactobacillus paracollinoides</name>
    <dbReference type="NCBI Taxonomy" id="240427"/>
    <lineage>
        <taxon>Bacteria</taxon>
        <taxon>Bacillati</taxon>
        <taxon>Bacillota</taxon>
        <taxon>Bacilli</taxon>
        <taxon>Lactobacillales</taxon>
        <taxon>Lactobacillaceae</taxon>
        <taxon>Secundilactobacillus</taxon>
    </lineage>
</organism>
<dbReference type="PROSITE" id="PS51755">
    <property type="entry name" value="OMPR_PHOB"/>
    <property type="match status" value="1"/>
</dbReference>
<evidence type="ECO:0000313" key="6">
    <source>
        <dbReference type="EMBL" id="ANZ66987.1"/>
    </source>
</evidence>
<feature type="DNA-binding region" description="OmpR/PhoB-type" evidence="4">
    <location>
        <begin position="132"/>
        <end position="231"/>
    </location>
</feature>
<name>A0A1B2IY71_9LACO</name>
<evidence type="ECO:0000256" key="1">
    <source>
        <dbReference type="ARBA" id="ARBA00023015"/>
    </source>
</evidence>
<evidence type="ECO:0000256" key="3">
    <source>
        <dbReference type="ARBA" id="ARBA00023163"/>
    </source>
</evidence>
<dbReference type="KEGG" id="lpd:AYR62_10725"/>